<dbReference type="EMBL" id="JASJQH010012414">
    <property type="protein sequence ID" value="KAK9659916.1"/>
    <property type="molecule type" value="Genomic_DNA"/>
</dbReference>
<name>A0ABR2VKI5_9FUNG</name>
<accession>A0ABR2VKI5</accession>
<dbReference type="Proteomes" id="UP001479436">
    <property type="component" value="Unassembled WGS sequence"/>
</dbReference>
<evidence type="ECO:0000313" key="1">
    <source>
        <dbReference type="EMBL" id="KAK9659916.1"/>
    </source>
</evidence>
<organism evidence="1 2">
    <name type="scientific">Basidiobolus ranarum</name>
    <dbReference type="NCBI Taxonomy" id="34480"/>
    <lineage>
        <taxon>Eukaryota</taxon>
        <taxon>Fungi</taxon>
        <taxon>Fungi incertae sedis</taxon>
        <taxon>Zoopagomycota</taxon>
        <taxon>Entomophthoromycotina</taxon>
        <taxon>Basidiobolomycetes</taxon>
        <taxon>Basidiobolales</taxon>
        <taxon>Basidiobolaceae</taxon>
        <taxon>Basidiobolus</taxon>
    </lineage>
</organism>
<keyword evidence="2" id="KW-1185">Reference proteome</keyword>
<evidence type="ECO:0000313" key="2">
    <source>
        <dbReference type="Proteomes" id="UP001479436"/>
    </source>
</evidence>
<protein>
    <submittedName>
        <fullName evidence="1">Uncharacterized protein</fullName>
    </submittedName>
</protein>
<comment type="caution">
    <text evidence="1">The sequence shown here is derived from an EMBL/GenBank/DDBJ whole genome shotgun (WGS) entry which is preliminary data.</text>
</comment>
<gene>
    <name evidence="1" type="ORF">K7432_018284</name>
</gene>
<proteinExistence type="predicted"/>
<sequence>MKDANISERTKNQLTEQIIKLLDEKIYKKGLVLIITPKGGKMQPVDNLDDLEQYTKDKNVYVTGSISDITKGLFLVD</sequence>
<reference evidence="1 2" key="1">
    <citation type="submission" date="2023-04" db="EMBL/GenBank/DDBJ databases">
        <title>Genome of Basidiobolus ranarum AG-B5.</title>
        <authorList>
            <person name="Stajich J.E."/>
            <person name="Carter-House D."/>
            <person name="Gryganskyi A."/>
        </authorList>
    </citation>
    <scope>NUCLEOTIDE SEQUENCE [LARGE SCALE GENOMIC DNA]</scope>
    <source>
        <strain evidence="1 2">AG-B5</strain>
    </source>
</reference>